<organism evidence="3 4">
    <name type="scientific">Vibrio phage NF</name>
    <dbReference type="NCBI Taxonomy" id="2686202"/>
    <lineage>
        <taxon>Viruses</taxon>
        <taxon>Duplodnaviria</taxon>
        <taxon>Heunggongvirae</taxon>
        <taxon>Uroviricota</taxon>
        <taxon>Caudoviricetes</taxon>
        <taxon>Enfavirus</taxon>
        <taxon>Enfavirus NF</taxon>
    </lineage>
</organism>
<dbReference type="RefSeq" id="YP_010649763.1">
    <property type="nucleotide sequence ID" value="NC_070773.1"/>
</dbReference>
<evidence type="ECO:0000313" key="4">
    <source>
        <dbReference type="Proteomes" id="UP000435913"/>
    </source>
</evidence>
<keyword evidence="2" id="KW-1133">Transmembrane helix</keyword>
<dbReference type="Proteomes" id="UP000435913">
    <property type="component" value="Segment"/>
</dbReference>
<keyword evidence="2" id="KW-0472">Membrane</keyword>
<keyword evidence="2" id="KW-0812">Transmembrane</keyword>
<evidence type="ECO:0000256" key="1">
    <source>
        <dbReference type="SAM" id="MobiDB-lite"/>
    </source>
</evidence>
<feature type="compositionally biased region" description="Basic and acidic residues" evidence="1">
    <location>
        <begin position="77"/>
        <end position="88"/>
    </location>
</feature>
<reference evidence="3" key="1">
    <citation type="submission" date="2019-12" db="EMBL/GenBank/DDBJ databases">
        <title>Isolation and complete genomic sequence of bacteriophage NF: A novel Vibrio alginolyticus phage isolated from the coastal water of Qingdao, China.</title>
        <authorList>
            <person name="Zhang X."/>
        </authorList>
    </citation>
    <scope>NUCLEOTIDE SEQUENCE [LARGE SCALE GENOMIC DNA]</scope>
</reference>
<dbReference type="GeneID" id="77925323"/>
<dbReference type="EMBL" id="MN812722">
    <property type="protein sequence ID" value="QGZ13245.1"/>
    <property type="molecule type" value="Genomic_DNA"/>
</dbReference>
<name>A0A6B9J1W8_9CAUD</name>
<feature type="region of interest" description="Disordered" evidence="1">
    <location>
        <begin position="64"/>
        <end position="88"/>
    </location>
</feature>
<evidence type="ECO:0000313" key="3">
    <source>
        <dbReference type="EMBL" id="QGZ13245.1"/>
    </source>
</evidence>
<accession>A0A6B9J1W8</accession>
<keyword evidence="4" id="KW-1185">Reference proteome</keyword>
<protein>
    <submittedName>
        <fullName evidence="3">TMhelix containing protein</fullName>
    </submittedName>
</protein>
<dbReference type="KEGG" id="vg:77925323"/>
<evidence type="ECO:0000256" key="2">
    <source>
        <dbReference type="SAM" id="Phobius"/>
    </source>
</evidence>
<proteinExistence type="predicted"/>
<feature type="transmembrane region" description="Helical" evidence="2">
    <location>
        <begin position="6"/>
        <end position="25"/>
    </location>
</feature>
<sequence length="88" mass="9671">MIELGLTEILGGLAGVVILVLSMMVKSSKSDKKAAELERDQAVQKAQLTQKRVEAHEKRQAIEDDIAIGDLPNTDGLHNDPYNRDSRS</sequence>